<comment type="caution">
    <text evidence="6">The sequence shown here is derived from an EMBL/GenBank/DDBJ whole genome shotgun (WGS) entry which is preliminary data.</text>
</comment>
<dbReference type="InterPro" id="IPR009057">
    <property type="entry name" value="Homeodomain-like_sf"/>
</dbReference>
<dbReference type="Pfam" id="PF00158">
    <property type="entry name" value="Sigma54_activat"/>
    <property type="match status" value="1"/>
</dbReference>
<accession>A0AA94HRN8</accession>
<reference evidence="7" key="1">
    <citation type="submission" date="2016-11" db="EMBL/GenBank/DDBJ databases">
        <authorList>
            <person name="Jaros S."/>
            <person name="Januszkiewicz K."/>
            <person name="Wedrychowicz H."/>
        </authorList>
    </citation>
    <scope>NUCLEOTIDE SEQUENCE [LARGE SCALE GENOMIC DNA]</scope>
    <source>
        <strain evidence="7">DSM 7057</strain>
    </source>
</reference>
<dbReference type="FunFam" id="3.40.50.300:FF:000006">
    <property type="entry name" value="DNA-binding transcriptional regulator NtrC"/>
    <property type="match status" value="1"/>
</dbReference>
<dbReference type="GO" id="GO:0005524">
    <property type="term" value="F:ATP binding"/>
    <property type="evidence" value="ECO:0007669"/>
    <property type="project" value="UniProtKB-KW"/>
</dbReference>
<dbReference type="PROSITE" id="PS50045">
    <property type="entry name" value="SIGMA54_INTERACT_4"/>
    <property type="match status" value="1"/>
</dbReference>
<dbReference type="PRINTS" id="PR01590">
    <property type="entry name" value="HTHFIS"/>
</dbReference>
<evidence type="ECO:0000256" key="3">
    <source>
        <dbReference type="ARBA" id="ARBA00023015"/>
    </source>
</evidence>
<dbReference type="InterPro" id="IPR002078">
    <property type="entry name" value="Sigma_54_int"/>
</dbReference>
<evidence type="ECO:0000256" key="2">
    <source>
        <dbReference type="ARBA" id="ARBA00022840"/>
    </source>
</evidence>
<dbReference type="InterPro" id="IPR035965">
    <property type="entry name" value="PAS-like_dom_sf"/>
</dbReference>
<dbReference type="InterPro" id="IPR058031">
    <property type="entry name" value="AAA_lid_NorR"/>
</dbReference>
<dbReference type="EMBL" id="FPIW01000010">
    <property type="protein sequence ID" value="SFW33204.1"/>
    <property type="molecule type" value="Genomic_DNA"/>
</dbReference>
<evidence type="ECO:0000259" key="5">
    <source>
        <dbReference type="PROSITE" id="PS50045"/>
    </source>
</evidence>
<dbReference type="CDD" id="cd00009">
    <property type="entry name" value="AAA"/>
    <property type="match status" value="1"/>
</dbReference>
<dbReference type="SUPFAM" id="SSF55785">
    <property type="entry name" value="PYP-like sensor domain (PAS domain)"/>
    <property type="match status" value="1"/>
</dbReference>
<sequence length="500" mass="55660">MAHDSTLRRRFASVSRESVLNPSMLAIWDGMGIGVAVVDAEGICRYMNPIQQRIDGFDQVIGKHITNLYVPHDIKCIPTIECLQKGKPILRRVYTYKTTNNFMTRTVTDFFALFDSGVKDGVIAFTSWLGEDILGKLGIRKSEGRGCNKPQTLYSFNDLVGKDQALVAVIEAARAAAHSSSPIMIWGESGTGKEVFAQAIHAASNRAAFPFVPVNCAAIPETLLESILFGTTKGTYTDASDKPGLFEEANHGTILLDELNSMPLGLQAKLLRVLQEKRVRRLGSHEEIPVDVRIISILNQHPLEAVQSGVLRRDFFYRLAVVSLAVPPLRERREDIPLLVKSVVANTEGGNPVSISGEAMRMFMEYHWPGNVRELEHVIEGSLAMMNEERSIDLNSLPKHFLEFYQKDRNEPAGVPVAQLAEAASIIESEHKESYYDYSVIQRGTVVSLKECMNVYESSCINNVLRITGGNVAKAARMMHLTPAGLRYRIKMLKIDDSFY</sequence>
<feature type="domain" description="Sigma-54 factor interaction" evidence="5">
    <location>
        <begin position="159"/>
        <end position="384"/>
    </location>
</feature>
<dbReference type="SUPFAM" id="SSF52540">
    <property type="entry name" value="P-loop containing nucleoside triphosphate hydrolases"/>
    <property type="match status" value="1"/>
</dbReference>
<dbReference type="Proteomes" id="UP000182680">
    <property type="component" value="Unassembled WGS sequence"/>
</dbReference>
<proteinExistence type="predicted"/>
<dbReference type="InterPro" id="IPR003593">
    <property type="entry name" value="AAA+_ATPase"/>
</dbReference>
<gene>
    <name evidence="6" type="ORF">SAMN02910291_00865</name>
</gene>
<dbReference type="Gene3D" id="1.10.10.60">
    <property type="entry name" value="Homeodomain-like"/>
    <property type="match status" value="1"/>
</dbReference>
<dbReference type="PROSITE" id="PS00675">
    <property type="entry name" value="SIGMA54_INTERACT_1"/>
    <property type="match status" value="1"/>
</dbReference>
<dbReference type="InterPro" id="IPR025944">
    <property type="entry name" value="Sigma_54_int_dom_CS"/>
</dbReference>
<name>A0AA94HRN8_DESDE</name>
<dbReference type="Pfam" id="PF02954">
    <property type="entry name" value="HTH_8"/>
    <property type="match status" value="1"/>
</dbReference>
<protein>
    <submittedName>
        <fullName evidence="6">Arginine utilization regulatory protein</fullName>
    </submittedName>
</protein>
<dbReference type="InterPro" id="IPR025662">
    <property type="entry name" value="Sigma_54_int_dom_ATP-bd_1"/>
</dbReference>
<dbReference type="PANTHER" id="PTHR32071:SF74">
    <property type="entry name" value="TRANSCRIPTIONAL ACTIVATOR ROCR"/>
    <property type="match status" value="1"/>
</dbReference>
<keyword evidence="1" id="KW-0547">Nucleotide-binding</keyword>
<keyword evidence="4" id="KW-0804">Transcription</keyword>
<dbReference type="PROSITE" id="PS00688">
    <property type="entry name" value="SIGMA54_INTERACT_3"/>
    <property type="match status" value="1"/>
</dbReference>
<dbReference type="InterPro" id="IPR027417">
    <property type="entry name" value="P-loop_NTPase"/>
</dbReference>
<evidence type="ECO:0000313" key="7">
    <source>
        <dbReference type="Proteomes" id="UP000182680"/>
    </source>
</evidence>
<dbReference type="AlphaFoldDB" id="A0AA94HRN8"/>
<dbReference type="RefSeq" id="WP_072311496.1">
    <property type="nucleotide sequence ID" value="NZ_FPIW01000010.1"/>
</dbReference>
<dbReference type="Gene3D" id="3.40.50.300">
    <property type="entry name" value="P-loop containing nucleotide triphosphate hydrolases"/>
    <property type="match status" value="1"/>
</dbReference>
<evidence type="ECO:0000313" key="6">
    <source>
        <dbReference type="EMBL" id="SFW33204.1"/>
    </source>
</evidence>
<dbReference type="SMART" id="SM00382">
    <property type="entry name" value="AAA"/>
    <property type="match status" value="1"/>
</dbReference>
<dbReference type="GO" id="GO:0006355">
    <property type="term" value="P:regulation of DNA-templated transcription"/>
    <property type="evidence" value="ECO:0007669"/>
    <property type="project" value="InterPro"/>
</dbReference>
<dbReference type="PANTHER" id="PTHR32071">
    <property type="entry name" value="TRANSCRIPTIONAL REGULATORY PROTEIN"/>
    <property type="match status" value="1"/>
</dbReference>
<dbReference type="InterPro" id="IPR002197">
    <property type="entry name" value="HTH_Fis"/>
</dbReference>
<keyword evidence="3" id="KW-0805">Transcription regulation</keyword>
<dbReference type="SUPFAM" id="SSF46689">
    <property type="entry name" value="Homeodomain-like"/>
    <property type="match status" value="1"/>
</dbReference>
<dbReference type="Gene3D" id="3.30.450.20">
    <property type="entry name" value="PAS domain"/>
    <property type="match status" value="1"/>
</dbReference>
<organism evidence="6 7">
    <name type="scientific">Desulfovibrio desulfuricans</name>
    <dbReference type="NCBI Taxonomy" id="876"/>
    <lineage>
        <taxon>Bacteria</taxon>
        <taxon>Pseudomonadati</taxon>
        <taxon>Thermodesulfobacteriota</taxon>
        <taxon>Desulfovibrionia</taxon>
        <taxon>Desulfovibrionales</taxon>
        <taxon>Desulfovibrionaceae</taxon>
        <taxon>Desulfovibrio</taxon>
    </lineage>
</organism>
<dbReference type="GO" id="GO:0043565">
    <property type="term" value="F:sequence-specific DNA binding"/>
    <property type="evidence" value="ECO:0007669"/>
    <property type="project" value="InterPro"/>
</dbReference>
<keyword evidence="2" id="KW-0067">ATP-binding</keyword>
<evidence type="ECO:0000256" key="4">
    <source>
        <dbReference type="ARBA" id="ARBA00023163"/>
    </source>
</evidence>
<dbReference type="Gene3D" id="1.10.8.60">
    <property type="match status" value="1"/>
</dbReference>
<dbReference type="Pfam" id="PF25601">
    <property type="entry name" value="AAA_lid_14"/>
    <property type="match status" value="1"/>
</dbReference>
<evidence type="ECO:0000256" key="1">
    <source>
        <dbReference type="ARBA" id="ARBA00022741"/>
    </source>
</evidence>